<dbReference type="InterPro" id="IPR045864">
    <property type="entry name" value="aa-tRNA-synth_II/BPL/LPL"/>
</dbReference>
<comment type="catalytic activity">
    <reaction evidence="3">
        <text>tRNA(His) + L-histidine + ATP = L-histidyl-tRNA(His) + AMP + diphosphate + H(+)</text>
        <dbReference type="Rhea" id="RHEA:17313"/>
        <dbReference type="Rhea" id="RHEA-COMP:9665"/>
        <dbReference type="Rhea" id="RHEA-COMP:9689"/>
        <dbReference type="ChEBI" id="CHEBI:15378"/>
        <dbReference type="ChEBI" id="CHEBI:30616"/>
        <dbReference type="ChEBI" id="CHEBI:33019"/>
        <dbReference type="ChEBI" id="CHEBI:57595"/>
        <dbReference type="ChEBI" id="CHEBI:78442"/>
        <dbReference type="ChEBI" id="CHEBI:78527"/>
        <dbReference type="ChEBI" id="CHEBI:456215"/>
        <dbReference type="EC" id="6.1.1.21"/>
    </reaction>
</comment>
<evidence type="ECO:0000256" key="3">
    <source>
        <dbReference type="ARBA" id="ARBA00047639"/>
    </source>
</evidence>
<dbReference type="SUPFAM" id="SSF55681">
    <property type="entry name" value="Class II aaRS and biotin synthetases"/>
    <property type="match status" value="1"/>
</dbReference>
<dbReference type="SUPFAM" id="SSF52954">
    <property type="entry name" value="Class II aaRS ABD-related"/>
    <property type="match status" value="1"/>
</dbReference>
<dbReference type="InterPro" id="IPR041715">
    <property type="entry name" value="HisRS-like_core"/>
</dbReference>
<dbReference type="PANTHER" id="PTHR11476:SF7">
    <property type="entry name" value="HISTIDINE--TRNA LIGASE"/>
    <property type="match status" value="1"/>
</dbReference>
<keyword evidence="2" id="KW-0547">Nucleotide-binding</keyword>
<dbReference type="Pfam" id="PF13393">
    <property type="entry name" value="tRNA-synt_His"/>
    <property type="match status" value="1"/>
</dbReference>
<dbReference type="GO" id="GO:0000166">
    <property type="term" value="F:nucleotide binding"/>
    <property type="evidence" value="ECO:0007669"/>
    <property type="project" value="UniProtKB-KW"/>
</dbReference>
<evidence type="ECO:0000259" key="5">
    <source>
        <dbReference type="Pfam" id="PF13393"/>
    </source>
</evidence>
<feature type="domain" description="Class II Histidinyl-tRNA synthetase (HisRS)-like catalytic core" evidence="5">
    <location>
        <begin position="45"/>
        <end position="165"/>
    </location>
</feature>
<sequence length="268" mass="29929">QLSLVVFRVMDKLEKQGLEKVMLELGDGRIDESGDEIAGLGLNDAQISKIEEFLNLPAQNRLETIDSLRELFKDIKGAEEGIGELREISEYLDALEISDEEAIIDLSIARGLDYYTGPVFEAILTDERVVGFGSVMAGGRFDELIENFAGEKVPATGASIGVDRLFSAMQKLEMIDERPSTADVLVTVMVEDKIIEYQKIAQKLRAGQIKTELYIGREDTLTKQLKYADRQMIPIAVIIGPDEFSSNQVSIKDLRVIKAEKIKIEDRE</sequence>
<dbReference type="InterPro" id="IPR036621">
    <property type="entry name" value="Anticodon-bd_dom_sf"/>
</dbReference>
<dbReference type="GO" id="GO:0004821">
    <property type="term" value="F:histidine-tRNA ligase activity"/>
    <property type="evidence" value="ECO:0007669"/>
    <property type="project" value="UniProtKB-EC"/>
</dbReference>
<dbReference type="Gene3D" id="3.30.930.10">
    <property type="entry name" value="Bira Bifunctional Protein, Domain 2"/>
    <property type="match status" value="1"/>
</dbReference>
<dbReference type="InterPro" id="IPR004154">
    <property type="entry name" value="Anticodon-bd"/>
</dbReference>
<evidence type="ECO:0000256" key="2">
    <source>
        <dbReference type="ARBA" id="ARBA00022741"/>
    </source>
</evidence>
<dbReference type="PANTHER" id="PTHR11476">
    <property type="entry name" value="HISTIDYL-TRNA SYNTHETASE"/>
    <property type="match status" value="1"/>
</dbReference>
<evidence type="ECO:0000313" key="6">
    <source>
        <dbReference type="EMBL" id="GAH72872.1"/>
    </source>
</evidence>
<comment type="caution">
    <text evidence="6">The sequence shown here is derived from an EMBL/GenBank/DDBJ whole genome shotgun (WGS) entry which is preliminary data.</text>
</comment>
<accession>X1HTR5</accession>
<feature type="domain" description="Anticodon-binding" evidence="4">
    <location>
        <begin position="184"/>
        <end position="266"/>
    </location>
</feature>
<gene>
    <name evidence="6" type="ORF">S03H2_45675</name>
</gene>
<dbReference type="EMBL" id="BARU01028632">
    <property type="protein sequence ID" value="GAH72872.1"/>
    <property type="molecule type" value="Genomic_DNA"/>
</dbReference>
<protein>
    <recommendedName>
        <fullName evidence="1">histidine--tRNA ligase</fullName>
        <ecNumber evidence="1">6.1.1.21</ecNumber>
    </recommendedName>
</protein>
<evidence type="ECO:0000256" key="1">
    <source>
        <dbReference type="ARBA" id="ARBA00012815"/>
    </source>
</evidence>
<reference evidence="6" key="1">
    <citation type="journal article" date="2014" name="Front. Microbiol.">
        <title>High frequency of phylogenetically diverse reductive dehalogenase-homologous genes in deep subseafloor sedimentary metagenomes.</title>
        <authorList>
            <person name="Kawai M."/>
            <person name="Futagami T."/>
            <person name="Toyoda A."/>
            <person name="Takaki Y."/>
            <person name="Nishi S."/>
            <person name="Hori S."/>
            <person name="Arai W."/>
            <person name="Tsubouchi T."/>
            <person name="Morono Y."/>
            <person name="Uchiyama I."/>
            <person name="Ito T."/>
            <person name="Fujiyama A."/>
            <person name="Inagaki F."/>
            <person name="Takami H."/>
        </authorList>
    </citation>
    <scope>NUCLEOTIDE SEQUENCE</scope>
    <source>
        <strain evidence="6">Expedition CK06-06</strain>
    </source>
</reference>
<evidence type="ECO:0000259" key="4">
    <source>
        <dbReference type="Pfam" id="PF03129"/>
    </source>
</evidence>
<dbReference type="Gene3D" id="3.40.50.800">
    <property type="entry name" value="Anticodon-binding domain"/>
    <property type="match status" value="1"/>
</dbReference>
<dbReference type="EC" id="6.1.1.21" evidence="1"/>
<dbReference type="Pfam" id="PF03129">
    <property type="entry name" value="HGTP_anticodon"/>
    <property type="match status" value="1"/>
</dbReference>
<name>X1HTR5_9ZZZZ</name>
<dbReference type="AlphaFoldDB" id="X1HTR5"/>
<proteinExistence type="predicted"/>
<feature type="non-terminal residue" evidence="6">
    <location>
        <position position="268"/>
    </location>
</feature>
<organism evidence="6">
    <name type="scientific">marine sediment metagenome</name>
    <dbReference type="NCBI Taxonomy" id="412755"/>
    <lineage>
        <taxon>unclassified sequences</taxon>
        <taxon>metagenomes</taxon>
        <taxon>ecological metagenomes</taxon>
    </lineage>
</organism>
<feature type="non-terminal residue" evidence="6">
    <location>
        <position position="1"/>
    </location>
</feature>